<accession>A0A834MJU2</accession>
<feature type="region of interest" description="Disordered" evidence="1">
    <location>
        <begin position="1"/>
        <end position="47"/>
    </location>
</feature>
<dbReference type="EMBL" id="JAACXV010000023">
    <property type="protein sequence ID" value="KAF7286558.1"/>
    <property type="molecule type" value="Genomic_DNA"/>
</dbReference>
<evidence type="ECO:0000256" key="1">
    <source>
        <dbReference type="SAM" id="MobiDB-lite"/>
    </source>
</evidence>
<reference evidence="2" key="1">
    <citation type="submission" date="2020-08" db="EMBL/GenBank/DDBJ databases">
        <title>Genome sequencing and assembly of the red palm weevil Rhynchophorus ferrugineus.</title>
        <authorList>
            <person name="Dias G.B."/>
            <person name="Bergman C.M."/>
            <person name="Manee M."/>
        </authorList>
    </citation>
    <scope>NUCLEOTIDE SEQUENCE</scope>
    <source>
        <strain evidence="2">AA-2017</strain>
        <tissue evidence="2">Whole larva</tissue>
    </source>
</reference>
<organism evidence="2 3">
    <name type="scientific">Rhynchophorus ferrugineus</name>
    <name type="common">Red palm weevil</name>
    <name type="synonym">Curculio ferrugineus</name>
    <dbReference type="NCBI Taxonomy" id="354439"/>
    <lineage>
        <taxon>Eukaryota</taxon>
        <taxon>Metazoa</taxon>
        <taxon>Ecdysozoa</taxon>
        <taxon>Arthropoda</taxon>
        <taxon>Hexapoda</taxon>
        <taxon>Insecta</taxon>
        <taxon>Pterygota</taxon>
        <taxon>Neoptera</taxon>
        <taxon>Endopterygota</taxon>
        <taxon>Coleoptera</taxon>
        <taxon>Polyphaga</taxon>
        <taxon>Cucujiformia</taxon>
        <taxon>Curculionidae</taxon>
        <taxon>Dryophthorinae</taxon>
        <taxon>Rhynchophorus</taxon>
    </lineage>
</organism>
<dbReference type="AlphaFoldDB" id="A0A834MJU2"/>
<sequence>MTQSFGPSKDQKCPPAPAERDNARRRRKPHPARPNSDSPAHRKCEKSGGIVARRLAAARRCRAANQWESVKIINAAKCRCCGQRAIVVRCPLCRLGASKAGSFKVFFISIVKSNKI</sequence>
<protein>
    <submittedName>
        <fullName evidence="2">Uncharacterized protein</fullName>
    </submittedName>
</protein>
<comment type="caution">
    <text evidence="2">The sequence shown here is derived from an EMBL/GenBank/DDBJ whole genome shotgun (WGS) entry which is preliminary data.</text>
</comment>
<gene>
    <name evidence="2" type="ORF">GWI33_004599</name>
</gene>
<evidence type="ECO:0000313" key="2">
    <source>
        <dbReference type="EMBL" id="KAF7286558.1"/>
    </source>
</evidence>
<proteinExistence type="predicted"/>
<keyword evidence="3" id="KW-1185">Reference proteome</keyword>
<name>A0A834MJU2_RHYFE</name>
<dbReference type="Proteomes" id="UP000625711">
    <property type="component" value="Unassembled WGS sequence"/>
</dbReference>
<evidence type="ECO:0000313" key="3">
    <source>
        <dbReference type="Proteomes" id="UP000625711"/>
    </source>
</evidence>